<keyword evidence="3" id="KW-1185">Reference proteome</keyword>
<evidence type="ECO:0000313" key="2">
    <source>
        <dbReference type="EMBL" id="GBN59705.1"/>
    </source>
</evidence>
<comment type="caution">
    <text evidence="2">The sequence shown here is derived from an EMBL/GenBank/DDBJ whole genome shotgun (WGS) entry which is preliminary data.</text>
</comment>
<gene>
    <name evidence="2" type="ORF">AVEN_70511_1</name>
</gene>
<feature type="transmembrane region" description="Helical" evidence="1">
    <location>
        <begin position="64"/>
        <end position="89"/>
    </location>
</feature>
<keyword evidence="1" id="KW-1133">Transmembrane helix</keyword>
<accession>A0A4Y2Q6A3</accession>
<evidence type="ECO:0000313" key="3">
    <source>
        <dbReference type="Proteomes" id="UP000499080"/>
    </source>
</evidence>
<keyword evidence="1" id="KW-0812">Transmembrane</keyword>
<evidence type="ECO:0000256" key="1">
    <source>
        <dbReference type="SAM" id="Phobius"/>
    </source>
</evidence>
<dbReference type="EMBL" id="BGPR01137292">
    <property type="protein sequence ID" value="GBN59705.1"/>
    <property type="molecule type" value="Genomic_DNA"/>
</dbReference>
<dbReference type="AlphaFoldDB" id="A0A4Y2Q6A3"/>
<keyword evidence="1" id="KW-0472">Membrane</keyword>
<protein>
    <submittedName>
        <fullName evidence="2">Uncharacterized protein</fullName>
    </submittedName>
</protein>
<proteinExistence type="predicted"/>
<dbReference type="Proteomes" id="UP000499080">
    <property type="component" value="Unassembled WGS sequence"/>
</dbReference>
<sequence>MAHRIQCMKCGQATKHSALLVYDCGCIYHESCLKVMMKEVCPNHSAWRRDEPAQAVAAHTVRRAAIAMIAFVNNSLLLTAALIVILRWLRGAEVEADPSPTHPALP</sequence>
<organism evidence="2 3">
    <name type="scientific">Araneus ventricosus</name>
    <name type="common">Orbweaver spider</name>
    <name type="synonym">Epeira ventricosa</name>
    <dbReference type="NCBI Taxonomy" id="182803"/>
    <lineage>
        <taxon>Eukaryota</taxon>
        <taxon>Metazoa</taxon>
        <taxon>Ecdysozoa</taxon>
        <taxon>Arthropoda</taxon>
        <taxon>Chelicerata</taxon>
        <taxon>Arachnida</taxon>
        <taxon>Araneae</taxon>
        <taxon>Araneomorphae</taxon>
        <taxon>Entelegynae</taxon>
        <taxon>Araneoidea</taxon>
        <taxon>Araneidae</taxon>
        <taxon>Araneus</taxon>
    </lineage>
</organism>
<name>A0A4Y2Q6A3_ARAVE</name>
<reference evidence="2 3" key="1">
    <citation type="journal article" date="2019" name="Sci. Rep.">
        <title>Orb-weaving spider Araneus ventricosus genome elucidates the spidroin gene catalogue.</title>
        <authorList>
            <person name="Kono N."/>
            <person name="Nakamura H."/>
            <person name="Ohtoshi R."/>
            <person name="Moran D.A.P."/>
            <person name="Shinohara A."/>
            <person name="Yoshida Y."/>
            <person name="Fujiwara M."/>
            <person name="Mori M."/>
            <person name="Tomita M."/>
            <person name="Arakawa K."/>
        </authorList>
    </citation>
    <scope>NUCLEOTIDE SEQUENCE [LARGE SCALE GENOMIC DNA]</scope>
</reference>